<evidence type="ECO:0000313" key="2">
    <source>
        <dbReference type="EMBL" id="GAA0667281.1"/>
    </source>
</evidence>
<name>A0AAV3T857_9EURY</name>
<comment type="caution">
    <text evidence="2">The sequence shown here is derived from an EMBL/GenBank/DDBJ whole genome shotgun (WGS) entry which is preliminary data.</text>
</comment>
<sequence length="101" mass="11028">MRETTDPTTILLTLDGGTPIRDRERCLPSAFPQSAARCVRERASERILYLDPLAPRVMVAALHTAVLGAVLAALVVLLPAGLYVWLRYRGTLGELSGRAQQ</sequence>
<keyword evidence="3" id="KW-1185">Reference proteome</keyword>
<gene>
    <name evidence="2" type="ORF">GCM10009020_10960</name>
</gene>
<feature type="transmembrane region" description="Helical" evidence="1">
    <location>
        <begin position="60"/>
        <end position="86"/>
    </location>
</feature>
<keyword evidence="1" id="KW-0472">Membrane</keyword>
<dbReference type="AlphaFoldDB" id="A0AAV3T857"/>
<accession>A0AAV3T857</accession>
<keyword evidence="1" id="KW-1133">Transmembrane helix</keyword>
<reference evidence="2 3" key="1">
    <citation type="journal article" date="2019" name="Int. J. Syst. Evol. Microbiol.">
        <title>The Global Catalogue of Microorganisms (GCM) 10K type strain sequencing project: providing services to taxonomists for standard genome sequencing and annotation.</title>
        <authorList>
            <consortium name="The Broad Institute Genomics Platform"/>
            <consortium name="The Broad Institute Genome Sequencing Center for Infectious Disease"/>
            <person name="Wu L."/>
            <person name="Ma J."/>
        </authorList>
    </citation>
    <scope>NUCLEOTIDE SEQUENCE [LARGE SCALE GENOMIC DNA]</scope>
    <source>
        <strain evidence="2 3">JCM 16328</strain>
    </source>
</reference>
<dbReference type="EMBL" id="BAAADV010000001">
    <property type="protein sequence ID" value="GAA0667281.1"/>
    <property type="molecule type" value="Genomic_DNA"/>
</dbReference>
<keyword evidence="1" id="KW-0812">Transmembrane</keyword>
<evidence type="ECO:0000313" key="3">
    <source>
        <dbReference type="Proteomes" id="UP001500420"/>
    </source>
</evidence>
<protein>
    <submittedName>
        <fullName evidence="2">Uncharacterized protein</fullName>
    </submittedName>
</protein>
<dbReference type="Proteomes" id="UP001500420">
    <property type="component" value="Unassembled WGS sequence"/>
</dbReference>
<evidence type="ECO:0000256" key="1">
    <source>
        <dbReference type="SAM" id="Phobius"/>
    </source>
</evidence>
<proteinExistence type="predicted"/>
<organism evidence="2 3">
    <name type="scientific">Natronoarchaeum mannanilyticum</name>
    <dbReference type="NCBI Taxonomy" id="926360"/>
    <lineage>
        <taxon>Archaea</taxon>
        <taxon>Methanobacteriati</taxon>
        <taxon>Methanobacteriota</taxon>
        <taxon>Stenosarchaea group</taxon>
        <taxon>Halobacteria</taxon>
        <taxon>Halobacteriales</taxon>
        <taxon>Natronoarchaeaceae</taxon>
    </lineage>
</organism>